<dbReference type="EMBL" id="JAJAGQ010000014">
    <property type="protein sequence ID" value="KAJ8544181.1"/>
    <property type="molecule type" value="Genomic_DNA"/>
</dbReference>
<evidence type="ECO:0000313" key="2">
    <source>
        <dbReference type="EMBL" id="KAJ8544181.1"/>
    </source>
</evidence>
<organism evidence="2 3">
    <name type="scientific">Anisodus acutangulus</name>
    <dbReference type="NCBI Taxonomy" id="402998"/>
    <lineage>
        <taxon>Eukaryota</taxon>
        <taxon>Viridiplantae</taxon>
        <taxon>Streptophyta</taxon>
        <taxon>Embryophyta</taxon>
        <taxon>Tracheophyta</taxon>
        <taxon>Spermatophyta</taxon>
        <taxon>Magnoliopsida</taxon>
        <taxon>eudicotyledons</taxon>
        <taxon>Gunneridae</taxon>
        <taxon>Pentapetalae</taxon>
        <taxon>asterids</taxon>
        <taxon>lamiids</taxon>
        <taxon>Solanales</taxon>
        <taxon>Solanaceae</taxon>
        <taxon>Solanoideae</taxon>
        <taxon>Hyoscyameae</taxon>
        <taxon>Anisodus</taxon>
    </lineage>
</organism>
<evidence type="ECO:0000256" key="1">
    <source>
        <dbReference type="SAM" id="MobiDB-lite"/>
    </source>
</evidence>
<comment type="caution">
    <text evidence="2">The sequence shown here is derived from an EMBL/GenBank/DDBJ whole genome shotgun (WGS) entry which is preliminary data.</text>
</comment>
<proteinExistence type="predicted"/>
<dbReference type="AlphaFoldDB" id="A0A9Q1LWZ0"/>
<dbReference type="Proteomes" id="UP001152561">
    <property type="component" value="Unassembled WGS sequence"/>
</dbReference>
<name>A0A9Q1LWZ0_9SOLA</name>
<feature type="region of interest" description="Disordered" evidence="1">
    <location>
        <begin position="130"/>
        <end position="153"/>
    </location>
</feature>
<keyword evidence="3" id="KW-1185">Reference proteome</keyword>
<accession>A0A9Q1LWZ0</accession>
<gene>
    <name evidence="2" type="ORF">K7X08_035785</name>
</gene>
<evidence type="ECO:0000313" key="3">
    <source>
        <dbReference type="Proteomes" id="UP001152561"/>
    </source>
</evidence>
<feature type="region of interest" description="Disordered" evidence="1">
    <location>
        <begin position="67"/>
        <end position="111"/>
    </location>
</feature>
<reference evidence="3" key="1">
    <citation type="journal article" date="2023" name="Proc. Natl. Acad. Sci. U.S.A.">
        <title>Genomic and structural basis for evolution of tropane alkaloid biosynthesis.</title>
        <authorList>
            <person name="Wanga Y.-J."/>
            <person name="Taina T."/>
            <person name="Yua J.-Y."/>
            <person name="Lia J."/>
            <person name="Xua B."/>
            <person name="Chenc J."/>
            <person name="D'Auriad J.C."/>
            <person name="Huanga J.-P."/>
            <person name="Huanga S.-X."/>
        </authorList>
    </citation>
    <scope>NUCLEOTIDE SEQUENCE [LARGE SCALE GENOMIC DNA]</scope>
    <source>
        <strain evidence="3">cv. KIB-2019</strain>
    </source>
</reference>
<feature type="compositionally biased region" description="Low complexity" evidence="1">
    <location>
        <begin position="132"/>
        <end position="147"/>
    </location>
</feature>
<feature type="compositionally biased region" description="Polar residues" evidence="1">
    <location>
        <begin position="82"/>
        <end position="103"/>
    </location>
</feature>
<sequence length="153" mass="15632">MTPTMVVEDETANIPDLVVESDEEGQALSGGGTDKNLNGLTEGISTTQIITDTTSSLSKVIAPTSGTSDVNIAKAPTKKSSGKSTIGVSTSIQKHQSTTNTSHETPKNMSPVLGCPIEFSLLGINIGKQKSKGVQGSSTSSSLTKGGHATKSL</sequence>
<protein>
    <submittedName>
        <fullName evidence="2">Uncharacterized protein</fullName>
    </submittedName>
</protein>